<proteinExistence type="predicted"/>
<reference evidence="1" key="1">
    <citation type="submission" date="2021-07" db="EMBL/GenBank/DDBJ databases">
        <title>Draft genome sequence of carbapenem-resistant Aeromonas spp. in Japan.</title>
        <authorList>
            <person name="Maehana S."/>
            <person name="Suzuki M."/>
            <person name="Kitasato H."/>
        </authorList>
    </citation>
    <scope>NUCLEOTIDE SEQUENCE</scope>
    <source>
        <strain evidence="1">KAM351</strain>
    </source>
</reference>
<dbReference type="Proteomes" id="UP000886934">
    <property type="component" value="Unassembled WGS sequence"/>
</dbReference>
<name>A0AA37D1U3_AERCA</name>
<protein>
    <recommendedName>
        <fullName evidence="3">Copper resistance protein B</fullName>
    </recommendedName>
</protein>
<gene>
    <name evidence="1" type="ORF">KAM351_45940</name>
</gene>
<dbReference type="GO" id="GO:0009279">
    <property type="term" value="C:cell outer membrane"/>
    <property type="evidence" value="ECO:0007669"/>
    <property type="project" value="InterPro"/>
</dbReference>
<dbReference type="GO" id="GO:0006878">
    <property type="term" value="P:intracellular copper ion homeostasis"/>
    <property type="evidence" value="ECO:0007669"/>
    <property type="project" value="InterPro"/>
</dbReference>
<dbReference type="GO" id="GO:0005507">
    <property type="term" value="F:copper ion binding"/>
    <property type="evidence" value="ECO:0007669"/>
    <property type="project" value="InterPro"/>
</dbReference>
<evidence type="ECO:0000313" key="2">
    <source>
        <dbReference type="Proteomes" id="UP000886934"/>
    </source>
</evidence>
<dbReference type="Pfam" id="PF05275">
    <property type="entry name" value="CopB"/>
    <property type="match status" value="1"/>
</dbReference>
<dbReference type="InterPro" id="IPR036709">
    <property type="entry name" value="Autotransporte_beta_dom_sf"/>
</dbReference>
<dbReference type="InterPro" id="IPR007939">
    <property type="entry name" value="Cu-R_B_prcur"/>
</dbReference>
<dbReference type="EMBL" id="BPNN01000174">
    <property type="protein sequence ID" value="GJA65983.1"/>
    <property type="molecule type" value="Genomic_DNA"/>
</dbReference>
<organism evidence="1 2">
    <name type="scientific">Aeromonas caviae</name>
    <name type="common">Aeromonas punctata</name>
    <dbReference type="NCBI Taxonomy" id="648"/>
    <lineage>
        <taxon>Bacteria</taxon>
        <taxon>Pseudomonadati</taxon>
        <taxon>Pseudomonadota</taxon>
        <taxon>Gammaproteobacteria</taxon>
        <taxon>Aeromonadales</taxon>
        <taxon>Aeromonadaceae</taxon>
        <taxon>Aeromonas</taxon>
    </lineage>
</organism>
<dbReference type="AlphaFoldDB" id="A0AA37D1U3"/>
<evidence type="ECO:0008006" key="3">
    <source>
        <dbReference type="Google" id="ProtNLM"/>
    </source>
</evidence>
<dbReference type="RefSeq" id="WP_309295267.1">
    <property type="nucleotide sequence ID" value="NZ_BPNN01000174.1"/>
</dbReference>
<accession>A0AA37D1U3</accession>
<evidence type="ECO:0000313" key="1">
    <source>
        <dbReference type="EMBL" id="GJA65983.1"/>
    </source>
</evidence>
<sequence length="108" mass="12236">MAMAQRRCSTIGISYLEAEYDLLLTQKLILQPQAAMNIYSKDNDDMSVGRGISDISTGLRLRYEISRQFAPYIGVEWKTLAGNTYDLAKDHGESTSDTRFIAGARFWF</sequence>
<comment type="caution">
    <text evidence="1">The sequence shown here is derived from an EMBL/GenBank/DDBJ whole genome shotgun (WGS) entry which is preliminary data.</text>
</comment>
<dbReference type="SUPFAM" id="SSF103515">
    <property type="entry name" value="Autotransporter"/>
    <property type="match status" value="1"/>
</dbReference>